<dbReference type="SUPFAM" id="SSF56925">
    <property type="entry name" value="OMPA-like"/>
    <property type="match status" value="1"/>
</dbReference>
<dbReference type="InterPro" id="IPR027385">
    <property type="entry name" value="Beta-barrel_OMP"/>
</dbReference>
<name>A0A975B9H0_9BACT</name>
<accession>A0A975B9H0</accession>
<dbReference type="Proteomes" id="UP000663720">
    <property type="component" value="Chromosome"/>
</dbReference>
<evidence type="ECO:0000313" key="3">
    <source>
        <dbReference type="EMBL" id="QTA81204.1"/>
    </source>
</evidence>
<dbReference type="Gene3D" id="2.40.160.20">
    <property type="match status" value="1"/>
</dbReference>
<keyword evidence="1" id="KW-0732">Signal</keyword>
<organism evidence="3 4">
    <name type="scientific">Desulfonema limicola</name>
    <dbReference type="NCBI Taxonomy" id="45656"/>
    <lineage>
        <taxon>Bacteria</taxon>
        <taxon>Pseudomonadati</taxon>
        <taxon>Thermodesulfobacteriota</taxon>
        <taxon>Desulfobacteria</taxon>
        <taxon>Desulfobacterales</taxon>
        <taxon>Desulfococcaceae</taxon>
        <taxon>Desulfonema</taxon>
    </lineage>
</organism>
<sequence length="199" mass="21876">MKSEKKIGLVLAGFIISLIFSSEIMAQDKLYYMGGYLSYSMESIDSDAISNEFLQPVNVDFSSSLGIQARGGMEIKEFLFGEAMIEYLSPFEDSSDNKTAEVSVINAGVNCKAILTFWNRLEPYATAGLGLMYAKKDISFQDQSSSDTNFGMNARLGAGLNILLSPELFLGFETAYVMGVGGTSYVKYINLSLGMCYRF</sequence>
<protein>
    <submittedName>
        <fullName evidence="3">Outer membrane protein beta-barrel domain-containing protein</fullName>
    </submittedName>
</protein>
<evidence type="ECO:0000259" key="2">
    <source>
        <dbReference type="Pfam" id="PF13505"/>
    </source>
</evidence>
<dbReference type="KEGG" id="dli:dnl_35350"/>
<reference evidence="3" key="1">
    <citation type="journal article" date="2021" name="Microb. Physiol.">
        <title>Proteogenomic Insights into the Physiology of Marine, Sulfate-Reducing, Filamentous Desulfonema limicola and Desulfonema magnum.</title>
        <authorList>
            <person name="Schnaars V."/>
            <person name="Wohlbrand L."/>
            <person name="Scheve S."/>
            <person name="Hinrichs C."/>
            <person name="Reinhardt R."/>
            <person name="Rabus R."/>
        </authorList>
    </citation>
    <scope>NUCLEOTIDE SEQUENCE</scope>
    <source>
        <strain evidence="3">5ac10</strain>
    </source>
</reference>
<dbReference type="InterPro" id="IPR011250">
    <property type="entry name" value="OMP/PagP_B-barrel"/>
</dbReference>
<evidence type="ECO:0000313" key="4">
    <source>
        <dbReference type="Proteomes" id="UP000663720"/>
    </source>
</evidence>
<dbReference type="Pfam" id="PF13505">
    <property type="entry name" value="OMP_b-brl"/>
    <property type="match status" value="1"/>
</dbReference>
<dbReference type="AlphaFoldDB" id="A0A975B9H0"/>
<gene>
    <name evidence="3" type="ORF">dnl_35350</name>
</gene>
<feature type="domain" description="Outer membrane protein beta-barrel" evidence="2">
    <location>
        <begin position="17"/>
        <end position="199"/>
    </location>
</feature>
<evidence type="ECO:0000256" key="1">
    <source>
        <dbReference type="ARBA" id="ARBA00022729"/>
    </source>
</evidence>
<dbReference type="RefSeq" id="WP_207687273.1">
    <property type="nucleotide sequence ID" value="NZ_CP061799.1"/>
</dbReference>
<keyword evidence="4" id="KW-1185">Reference proteome</keyword>
<proteinExistence type="predicted"/>
<dbReference type="EMBL" id="CP061799">
    <property type="protein sequence ID" value="QTA81204.1"/>
    <property type="molecule type" value="Genomic_DNA"/>
</dbReference>